<dbReference type="Gene3D" id="2.60.40.4170">
    <property type="match status" value="1"/>
</dbReference>
<gene>
    <name evidence="3" type="ORF">J1TS3_06320</name>
</gene>
<evidence type="ECO:0008006" key="5">
    <source>
        <dbReference type="Google" id="ProtNLM"/>
    </source>
</evidence>
<dbReference type="PROSITE" id="PS51257">
    <property type="entry name" value="PROKAR_LIPOPROTEIN"/>
    <property type="match status" value="1"/>
</dbReference>
<feature type="compositionally biased region" description="Acidic residues" evidence="1">
    <location>
        <begin position="42"/>
        <end position="65"/>
    </location>
</feature>
<organism evidence="3 4">
    <name type="scientific">Siminovitchia fordii</name>
    <dbReference type="NCBI Taxonomy" id="254759"/>
    <lineage>
        <taxon>Bacteria</taxon>
        <taxon>Bacillati</taxon>
        <taxon>Bacillota</taxon>
        <taxon>Bacilli</taxon>
        <taxon>Bacillales</taxon>
        <taxon>Bacillaceae</taxon>
        <taxon>Siminovitchia</taxon>
    </lineage>
</organism>
<feature type="chain" id="PRO_5047443099" description="DUF5068 domain-containing protein" evidence="2">
    <location>
        <begin position="24"/>
        <end position="424"/>
    </location>
</feature>
<dbReference type="Proteomes" id="UP000680279">
    <property type="component" value="Unassembled WGS sequence"/>
</dbReference>
<accession>A0ABQ4K3Q8</accession>
<proteinExistence type="predicted"/>
<name>A0ABQ4K3Q8_9BACI</name>
<feature type="compositionally biased region" description="Basic and acidic residues" evidence="1">
    <location>
        <begin position="23"/>
        <end position="41"/>
    </location>
</feature>
<keyword evidence="2" id="KW-0732">Signal</keyword>
<evidence type="ECO:0000256" key="2">
    <source>
        <dbReference type="SAM" id="SignalP"/>
    </source>
</evidence>
<feature type="signal peptide" evidence="2">
    <location>
        <begin position="1"/>
        <end position="23"/>
    </location>
</feature>
<dbReference type="RefSeq" id="WP_018706503.1">
    <property type="nucleotide sequence ID" value="NZ_BOQT01000002.1"/>
</dbReference>
<feature type="region of interest" description="Disordered" evidence="1">
    <location>
        <begin position="23"/>
        <end position="76"/>
    </location>
</feature>
<dbReference type="EMBL" id="BOQT01000002">
    <property type="protein sequence ID" value="GIN19498.1"/>
    <property type="molecule type" value="Genomic_DNA"/>
</dbReference>
<comment type="caution">
    <text evidence="3">The sequence shown here is derived from an EMBL/GenBank/DDBJ whole genome shotgun (WGS) entry which is preliminary data.</text>
</comment>
<keyword evidence="4" id="KW-1185">Reference proteome</keyword>
<reference evidence="3 4" key="1">
    <citation type="submission" date="2021-03" db="EMBL/GenBank/DDBJ databases">
        <title>Antimicrobial resistance genes in bacteria isolated from Japanese honey, and their potential for conferring macrolide and lincosamide resistance in the American foulbrood pathogen Paenibacillus larvae.</title>
        <authorList>
            <person name="Okamoto M."/>
            <person name="Kumagai M."/>
            <person name="Kanamori H."/>
            <person name="Takamatsu D."/>
        </authorList>
    </citation>
    <scope>NUCLEOTIDE SEQUENCE [LARGE SCALE GENOMIC DNA]</scope>
    <source>
        <strain evidence="3 4">J1TS3</strain>
    </source>
</reference>
<evidence type="ECO:0000313" key="4">
    <source>
        <dbReference type="Proteomes" id="UP000680279"/>
    </source>
</evidence>
<sequence length="424" mass="47591">MKFKKLAMVILAVLLLGACGSKADDKKEEAKPAATKEKADETETVEADAEEKDEDKEEEKDEEKDSADKADDGSVLNTYIEEKTGGDVEVIYTNKNPGLKHSYSDDVTIEIDEYQIVHVTNMNESSKVDFEDEDEGYVLTYKMTLDNKSDEDVYYSGGVSLLSDDGGDYIIPRQHFVDREEWLKDESTENASQYSKGKSFTGMNAHSMTKAQYESLTSPTLKIDGLFLDDDVSKKLGEEAVFKLPFNEKGAEKAETSSELYQDKMVTDNIADKEIFFEKTDINETKEIDGVKITLNGVQYANVTPTAAHAERFRNFGDGGLVALTVKTTIENGSDTPFDKFLVERKLTIDDDRGTMFNQGMLEPNYSGTSNPGDKDEFLTVFLFRKDEFDIFKKFELQVGPLKDDSAKALFKEKSVTFELPVKK</sequence>
<evidence type="ECO:0000313" key="3">
    <source>
        <dbReference type="EMBL" id="GIN19498.1"/>
    </source>
</evidence>
<dbReference type="Pfam" id="PF16781">
    <property type="entry name" value="DUF5068"/>
    <property type="match status" value="1"/>
</dbReference>
<evidence type="ECO:0000256" key="1">
    <source>
        <dbReference type="SAM" id="MobiDB-lite"/>
    </source>
</evidence>
<protein>
    <recommendedName>
        <fullName evidence="5">DUF5068 domain-containing protein</fullName>
    </recommendedName>
</protein>
<dbReference type="InterPro" id="IPR031888">
    <property type="entry name" value="DUF5068"/>
</dbReference>